<feature type="transmembrane region" description="Helical" evidence="5">
    <location>
        <begin position="423"/>
        <end position="445"/>
    </location>
</feature>
<reference evidence="7" key="1">
    <citation type="journal article" date="2020" name="mSystems">
        <title>Genome- and Community-Level Interaction Insights into Carbon Utilization and Element Cycling Functions of Hydrothermarchaeota in Hydrothermal Sediment.</title>
        <authorList>
            <person name="Zhou Z."/>
            <person name="Liu Y."/>
            <person name="Xu W."/>
            <person name="Pan J."/>
            <person name="Luo Z.H."/>
            <person name="Li M."/>
        </authorList>
    </citation>
    <scope>NUCLEOTIDE SEQUENCE [LARGE SCALE GENOMIC DNA]</scope>
    <source>
        <strain evidence="7">SpSt-1217</strain>
    </source>
</reference>
<dbReference type="PANTHER" id="PTHR11328">
    <property type="entry name" value="MAJOR FACILITATOR SUPERFAMILY DOMAIN-CONTAINING PROTEIN"/>
    <property type="match status" value="1"/>
</dbReference>
<dbReference type="PANTHER" id="PTHR11328:SF24">
    <property type="entry name" value="MAJOR FACILITATOR SUPERFAMILY (MFS) PROFILE DOMAIN-CONTAINING PROTEIN"/>
    <property type="match status" value="1"/>
</dbReference>
<dbReference type="PROSITE" id="PS50850">
    <property type="entry name" value="MFS"/>
    <property type="match status" value="1"/>
</dbReference>
<dbReference type="SUPFAM" id="SSF103473">
    <property type="entry name" value="MFS general substrate transporter"/>
    <property type="match status" value="1"/>
</dbReference>
<comment type="caution">
    <text evidence="7">The sequence shown here is derived from an EMBL/GenBank/DDBJ whole genome shotgun (WGS) entry which is preliminary data.</text>
</comment>
<dbReference type="Proteomes" id="UP000886047">
    <property type="component" value="Unassembled WGS sequence"/>
</dbReference>
<evidence type="ECO:0000313" key="7">
    <source>
        <dbReference type="EMBL" id="HDR52983.1"/>
    </source>
</evidence>
<keyword evidence="2 5" id="KW-0812">Transmembrane</keyword>
<dbReference type="InterPro" id="IPR039672">
    <property type="entry name" value="MFS_2"/>
</dbReference>
<dbReference type="InterPro" id="IPR020846">
    <property type="entry name" value="MFS_dom"/>
</dbReference>
<dbReference type="Gene3D" id="1.20.1250.20">
    <property type="entry name" value="MFS general substrate transporter like domains"/>
    <property type="match status" value="1"/>
</dbReference>
<evidence type="ECO:0000256" key="3">
    <source>
        <dbReference type="ARBA" id="ARBA00022989"/>
    </source>
</evidence>
<protein>
    <submittedName>
        <fullName evidence="7">MFS transporter</fullName>
    </submittedName>
</protein>
<feature type="transmembrane region" description="Helical" evidence="5">
    <location>
        <begin position="184"/>
        <end position="206"/>
    </location>
</feature>
<dbReference type="EMBL" id="DSDK01000863">
    <property type="protein sequence ID" value="HDR52983.1"/>
    <property type="molecule type" value="Genomic_DNA"/>
</dbReference>
<dbReference type="GO" id="GO:0005886">
    <property type="term" value="C:plasma membrane"/>
    <property type="evidence" value="ECO:0007669"/>
    <property type="project" value="TreeGrafter"/>
</dbReference>
<dbReference type="AlphaFoldDB" id="A0A831LT55"/>
<comment type="similarity">
    <text evidence="1">Belongs to the sodium:galactoside symporter (TC 2.A.2) family.</text>
</comment>
<dbReference type="NCBIfam" id="TIGR00792">
    <property type="entry name" value="gph"/>
    <property type="match status" value="1"/>
</dbReference>
<evidence type="ECO:0000256" key="1">
    <source>
        <dbReference type="ARBA" id="ARBA00009617"/>
    </source>
</evidence>
<evidence type="ECO:0000256" key="5">
    <source>
        <dbReference type="SAM" id="Phobius"/>
    </source>
</evidence>
<feature type="transmembrane region" description="Helical" evidence="5">
    <location>
        <begin position="380"/>
        <end position="403"/>
    </location>
</feature>
<name>A0A831LT55_9BACT</name>
<feature type="transmembrane region" description="Helical" evidence="5">
    <location>
        <begin position="338"/>
        <end position="360"/>
    </location>
</feature>
<feature type="transmembrane region" description="Helical" evidence="5">
    <location>
        <begin position="235"/>
        <end position="260"/>
    </location>
</feature>
<dbReference type="Pfam" id="PF13347">
    <property type="entry name" value="MFS_2"/>
    <property type="match status" value="1"/>
</dbReference>
<evidence type="ECO:0000259" key="6">
    <source>
        <dbReference type="PROSITE" id="PS50850"/>
    </source>
</evidence>
<feature type="transmembrane region" description="Helical" evidence="5">
    <location>
        <begin position="280"/>
        <end position="302"/>
    </location>
</feature>
<feature type="transmembrane region" description="Helical" evidence="5">
    <location>
        <begin position="85"/>
        <end position="102"/>
    </location>
</feature>
<sequence>MKSATSTPRVPFLEKVGYSLGDLASNLYFQIFVVFIPIFYTDVFGLPAAAMGTMMLLTRIWDAVSDPIMGLIADRTHSRWGKFRPLIMSMGLPLAIIGVLTFTSPDLEGSAKLVYAYVTYILLVMAYTAVNVPYAALMGVMTPNSQERTEISSIRFVSAFIGQLIVGSATLTLVVFLGKGNEQLGWQMTLVVYGVLAFLLLAITAITTRERITPTKGQKSTVVADLKELFKNKPWVLIALATIFQLTYIVMRGSASPYYFRYYVLDQSMNLFGQNINLTYEVFTSAFVSSGSVATLIGAILTGFFTRKIDKKNVYSIWLILSAFFSCFFFFIQPHNVLMMFVLNVLVSFFFGSVSVIQWAIYTDAADFGEWKFGHRATGLVMAASLFALKLGLTLGGAFVGWLLELHDFVPRAVQSEHTILGIRLLLSIYPAIFGLIGGLLILFYPLKDSMMIQIENDLTARRNNSKE</sequence>
<proteinExistence type="inferred from homology"/>
<dbReference type="CDD" id="cd17332">
    <property type="entry name" value="MFS_MelB_like"/>
    <property type="match status" value="1"/>
</dbReference>
<keyword evidence="3 5" id="KW-1133">Transmembrane helix</keyword>
<keyword evidence="4 5" id="KW-0472">Membrane</keyword>
<dbReference type="GO" id="GO:0008643">
    <property type="term" value="P:carbohydrate transport"/>
    <property type="evidence" value="ECO:0007669"/>
    <property type="project" value="InterPro"/>
</dbReference>
<accession>A0A831LT55</accession>
<feature type="transmembrane region" description="Helical" evidence="5">
    <location>
        <begin position="156"/>
        <end position="178"/>
    </location>
</feature>
<feature type="transmembrane region" description="Helical" evidence="5">
    <location>
        <begin position="114"/>
        <end position="136"/>
    </location>
</feature>
<dbReference type="GO" id="GO:0006814">
    <property type="term" value="P:sodium ion transport"/>
    <property type="evidence" value="ECO:0007669"/>
    <property type="project" value="InterPro"/>
</dbReference>
<evidence type="ECO:0000256" key="4">
    <source>
        <dbReference type="ARBA" id="ARBA00023136"/>
    </source>
</evidence>
<evidence type="ECO:0000256" key="2">
    <source>
        <dbReference type="ARBA" id="ARBA00022692"/>
    </source>
</evidence>
<dbReference type="InterPro" id="IPR036259">
    <property type="entry name" value="MFS_trans_sf"/>
</dbReference>
<feature type="transmembrane region" description="Helical" evidence="5">
    <location>
        <begin position="27"/>
        <end position="50"/>
    </location>
</feature>
<organism evidence="7">
    <name type="scientific">Mariniphaga anaerophila</name>
    <dbReference type="NCBI Taxonomy" id="1484053"/>
    <lineage>
        <taxon>Bacteria</taxon>
        <taxon>Pseudomonadati</taxon>
        <taxon>Bacteroidota</taxon>
        <taxon>Bacteroidia</taxon>
        <taxon>Marinilabiliales</taxon>
        <taxon>Prolixibacteraceae</taxon>
        <taxon>Mariniphaga</taxon>
    </lineage>
</organism>
<feature type="transmembrane region" description="Helical" evidence="5">
    <location>
        <begin position="314"/>
        <end position="332"/>
    </location>
</feature>
<dbReference type="InterPro" id="IPR001927">
    <property type="entry name" value="Na/Gal_symport"/>
</dbReference>
<dbReference type="GO" id="GO:0015293">
    <property type="term" value="F:symporter activity"/>
    <property type="evidence" value="ECO:0007669"/>
    <property type="project" value="InterPro"/>
</dbReference>
<gene>
    <name evidence="7" type="ORF">ENN90_15405</name>
</gene>
<feature type="domain" description="Major facilitator superfamily (MFS) profile" evidence="6">
    <location>
        <begin position="10"/>
        <end position="450"/>
    </location>
</feature>